<dbReference type="RefSeq" id="WP_094905991.1">
    <property type="nucleotide sequence ID" value="NZ_NPEZ01000001.1"/>
</dbReference>
<name>A0A265EB05_9STAP</name>
<feature type="compositionally biased region" description="Acidic residues" evidence="1">
    <location>
        <begin position="24"/>
        <end position="41"/>
    </location>
</feature>
<feature type="signal peptide" evidence="2">
    <location>
        <begin position="1"/>
        <end position="22"/>
    </location>
</feature>
<reference evidence="3 4" key="1">
    <citation type="submission" date="2017-07" db="EMBL/GenBank/DDBJ databases">
        <title>Shotgun whole genome sequences of three halophilic bacterial isolates.</title>
        <authorList>
            <person name="Pozzo T."/>
            <person name="Higdon S.M."/>
            <person name="Quillaguaman J."/>
        </authorList>
    </citation>
    <scope>NUCLEOTIDE SEQUENCE [LARGE SCALE GENOMIC DNA]</scope>
    <source>
        <strain evidence="3 4">BU-1</strain>
    </source>
</reference>
<sequence>MKRQMMMAGLASALLLSACGNGDEATDAAENEDPAAAEETSDSGQADITAEQQQSLDEKFNGMANDEFIDAIEPQSADYSEITITVSDEAASMNGDALRGKIQGIGESVRSGTAGILHDGADDKLPLVEFENPDGDVIAHYDSPERNADLIMD</sequence>
<evidence type="ECO:0000256" key="2">
    <source>
        <dbReference type="SAM" id="SignalP"/>
    </source>
</evidence>
<dbReference type="Proteomes" id="UP000216682">
    <property type="component" value="Unassembled WGS sequence"/>
</dbReference>
<keyword evidence="2" id="KW-0732">Signal</keyword>
<dbReference type="EMBL" id="NPEZ01000001">
    <property type="protein sequence ID" value="OZT78606.1"/>
    <property type="molecule type" value="Genomic_DNA"/>
</dbReference>
<feature type="chain" id="PRO_5038839352" evidence="2">
    <location>
        <begin position="23"/>
        <end position="153"/>
    </location>
</feature>
<feature type="compositionally biased region" description="Polar residues" evidence="1">
    <location>
        <begin position="42"/>
        <end position="52"/>
    </location>
</feature>
<evidence type="ECO:0000256" key="1">
    <source>
        <dbReference type="SAM" id="MobiDB-lite"/>
    </source>
</evidence>
<evidence type="ECO:0000313" key="4">
    <source>
        <dbReference type="Proteomes" id="UP000216682"/>
    </source>
</evidence>
<evidence type="ECO:0000313" key="3">
    <source>
        <dbReference type="EMBL" id="OZT78606.1"/>
    </source>
</evidence>
<dbReference type="AlphaFoldDB" id="A0A265EB05"/>
<feature type="region of interest" description="Disordered" evidence="1">
    <location>
        <begin position="23"/>
        <end position="52"/>
    </location>
</feature>
<protein>
    <submittedName>
        <fullName evidence="3">Uncharacterized protein</fullName>
    </submittedName>
</protein>
<gene>
    <name evidence="3" type="ORF">CFN03_04825</name>
</gene>
<accession>A0A265EB05</accession>
<proteinExistence type="predicted"/>
<organism evidence="3 4">
    <name type="scientific">Salinicoccus roseus</name>
    <dbReference type="NCBI Taxonomy" id="45670"/>
    <lineage>
        <taxon>Bacteria</taxon>
        <taxon>Bacillati</taxon>
        <taxon>Bacillota</taxon>
        <taxon>Bacilli</taxon>
        <taxon>Bacillales</taxon>
        <taxon>Staphylococcaceae</taxon>
        <taxon>Salinicoccus</taxon>
    </lineage>
</organism>
<dbReference type="PROSITE" id="PS51257">
    <property type="entry name" value="PROKAR_LIPOPROTEIN"/>
    <property type="match status" value="1"/>
</dbReference>
<comment type="caution">
    <text evidence="3">The sequence shown here is derived from an EMBL/GenBank/DDBJ whole genome shotgun (WGS) entry which is preliminary data.</text>
</comment>